<reference evidence="4 5" key="1">
    <citation type="submission" date="2021-08" db="EMBL/GenBank/DDBJ databases">
        <title>Bartonella raoulti 094 sp. nov.</title>
        <authorList>
            <person name="Zgheib R."/>
            <person name="Hammoud A."/>
        </authorList>
    </citation>
    <scope>NUCLEOTIDE SEQUENCE [LARGE SCALE GENOMIC DNA]</scope>
    <source>
        <strain evidence="4 5">094</strain>
    </source>
</reference>
<dbReference type="CDD" id="cd06257">
    <property type="entry name" value="DnaJ"/>
    <property type="match status" value="1"/>
</dbReference>
<dbReference type="PANTHER" id="PTHR44360">
    <property type="entry name" value="DNAJ HOMOLOG SUBFAMILY B MEMBER 9"/>
    <property type="match status" value="1"/>
</dbReference>
<dbReference type="Pfam" id="PF00226">
    <property type="entry name" value="DnaJ"/>
    <property type="match status" value="1"/>
</dbReference>
<feature type="domain" description="J" evidence="3">
    <location>
        <begin position="17"/>
        <end position="82"/>
    </location>
</feature>
<evidence type="ECO:0000256" key="1">
    <source>
        <dbReference type="ARBA" id="ARBA00023186"/>
    </source>
</evidence>
<dbReference type="SMART" id="SM00271">
    <property type="entry name" value="DnaJ"/>
    <property type="match status" value="1"/>
</dbReference>
<dbReference type="PROSITE" id="PS50076">
    <property type="entry name" value="DNAJ_2"/>
    <property type="match status" value="1"/>
</dbReference>
<dbReference type="InterPro" id="IPR001623">
    <property type="entry name" value="DnaJ_domain"/>
</dbReference>
<gene>
    <name evidence="4" type="ORF">K3248_01080</name>
</gene>
<dbReference type="PROSITE" id="PS00636">
    <property type="entry name" value="DNAJ_1"/>
    <property type="match status" value="1"/>
</dbReference>
<dbReference type="SUPFAM" id="SSF46565">
    <property type="entry name" value="Chaperone J-domain"/>
    <property type="match status" value="1"/>
</dbReference>
<keyword evidence="2" id="KW-1133">Transmembrane helix</keyword>
<protein>
    <submittedName>
        <fullName evidence="4">DnaJ domain-containing protein</fullName>
    </submittedName>
</protein>
<dbReference type="PRINTS" id="PR00625">
    <property type="entry name" value="JDOMAIN"/>
</dbReference>
<feature type="transmembrane region" description="Helical" evidence="2">
    <location>
        <begin position="117"/>
        <end position="136"/>
    </location>
</feature>
<keyword evidence="2" id="KW-0812">Transmembrane</keyword>
<keyword evidence="1" id="KW-0143">Chaperone</keyword>
<dbReference type="Gene3D" id="1.10.287.110">
    <property type="entry name" value="DnaJ domain"/>
    <property type="match status" value="1"/>
</dbReference>
<evidence type="ECO:0000259" key="3">
    <source>
        <dbReference type="PROSITE" id="PS50076"/>
    </source>
</evidence>
<evidence type="ECO:0000313" key="4">
    <source>
        <dbReference type="EMBL" id="MBX4335210.1"/>
    </source>
</evidence>
<organism evidence="4 5">
    <name type="scientific">Bartonella raoultii</name>
    <dbReference type="NCBI Taxonomy" id="1457020"/>
    <lineage>
        <taxon>Bacteria</taxon>
        <taxon>Pseudomonadati</taxon>
        <taxon>Pseudomonadota</taxon>
        <taxon>Alphaproteobacteria</taxon>
        <taxon>Hyphomicrobiales</taxon>
        <taxon>Bartonellaceae</taxon>
        <taxon>Bartonella</taxon>
    </lineage>
</organism>
<dbReference type="InterPro" id="IPR036869">
    <property type="entry name" value="J_dom_sf"/>
</dbReference>
<dbReference type="EMBL" id="JAIFRO010000001">
    <property type="protein sequence ID" value="MBX4335210.1"/>
    <property type="molecule type" value="Genomic_DNA"/>
</dbReference>
<accession>A0ABS7I9G7</accession>
<comment type="caution">
    <text evidence="4">The sequence shown here is derived from an EMBL/GenBank/DDBJ whole genome shotgun (WGS) entry which is preliminary data.</text>
</comment>
<proteinExistence type="predicted"/>
<evidence type="ECO:0000313" key="5">
    <source>
        <dbReference type="Proteomes" id="UP000746918"/>
    </source>
</evidence>
<sequence>MSNAFNSLHRDKIKKTDYYKILNISFESDDKQIKYAFRKLAMQYHPDHNVIIKKETEKFREICEAYEILKDPQKRAAYDQFYHEIFKNNHTTVENNDNEKLKTTEVVIRLWKTEWDMIICVITMFIAICVFIILLLQEQI</sequence>
<dbReference type="InterPro" id="IPR051948">
    <property type="entry name" value="Hsp70_co-chaperone_J-domain"/>
</dbReference>
<dbReference type="InterPro" id="IPR018253">
    <property type="entry name" value="DnaJ_domain_CS"/>
</dbReference>
<evidence type="ECO:0000256" key="2">
    <source>
        <dbReference type="SAM" id="Phobius"/>
    </source>
</evidence>
<dbReference type="PANTHER" id="PTHR44360:SF1">
    <property type="entry name" value="DNAJ HOMOLOG SUBFAMILY B MEMBER 9"/>
    <property type="match status" value="1"/>
</dbReference>
<keyword evidence="5" id="KW-1185">Reference proteome</keyword>
<dbReference type="Proteomes" id="UP000746918">
    <property type="component" value="Unassembled WGS sequence"/>
</dbReference>
<name>A0ABS7I9G7_9HYPH</name>
<keyword evidence="2" id="KW-0472">Membrane</keyword>